<organism evidence="3 4">
    <name type="scientific">Strongyloides venezuelensis</name>
    <name type="common">Threadworm</name>
    <dbReference type="NCBI Taxonomy" id="75913"/>
    <lineage>
        <taxon>Eukaryota</taxon>
        <taxon>Metazoa</taxon>
        <taxon>Ecdysozoa</taxon>
        <taxon>Nematoda</taxon>
        <taxon>Chromadorea</taxon>
        <taxon>Rhabditida</taxon>
        <taxon>Tylenchina</taxon>
        <taxon>Panagrolaimomorpha</taxon>
        <taxon>Strongyloidoidea</taxon>
        <taxon>Strongyloididae</taxon>
        <taxon>Strongyloides</taxon>
    </lineage>
</organism>
<dbReference type="InterPro" id="IPR026776">
    <property type="entry name" value="UPF0729_C18orf32-like"/>
</dbReference>
<sequence length="80" mass="9301">MVCVPCIFLPIFLAIYLKFIQPVVLRFVPERWKTKLDSILYPTCPINIQQQSTRPNGGDSRCNDENNIRSCTKEENKKDI</sequence>
<evidence type="ECO:0000313" key="3">
    <source>
        <dbReference type="Proteomes" id="UP000035680"/>
    </source>
</evidence>
<evidence type="ECO:0000256" key="1">
    <source>
        <dbReference type="ARBA" id="ARBA00007959"/>
    </source>
</evidence>
<dbReference type="PANTHER" id="PTHR13456">
    <property type="entry name" value="UPF0729 PROTEIN C18ORF32"/>
    <property type="match status" value="1"/>
</dbReference>
<dbReference type="WBParaSite" id="SVE_0047600.1">
    <property type="protein sequence ID" value="SVE_0047600.1"/>
    <property type="gene ID" value="SVE_0047600"/>
</dbReference>
<comment type="similarity">
    <text evidence="1">Belongs to the UPF0729 family.</text>
</comment>
<dbReference type="AlphaFoldDB" id="A0A0K0EVC6"/>
<feature type="transmembrane region" description="Helical" evidence="2">
    <location>
        <begin position="6"/>
        <end position="28"/>
    </location>
</feature>
<dbReference type="Proteomes" id="UP000035680">
    <property type="component" value="Unassembled WGS sequence"/>
</dbReference>
<keyword evidence="3" id="KW-1185">Reference proteome</keyword>
<keyword evidence="2" id="KW-0812">Transmembrane</keyword>
<protein>
    <submittedName>
        <fullName evidence="4">Uncharacterized protein</fullName>
    </submittedName>
</protein>
<keyword evidence="2" id="KW-1133">Transmembrane helix</keyword>
<keyword evidence="2" id="KW-0472">Membrane</keyword>
<evidence type="ECO:0000313" key="4">
    <source>
        <dbReference type="WBParaSite" id="SVE_0047600.1"/>
    </source>
</evidence>
<evidence type="ECO:0000256" key="2">
    <source>
        <dbReference type="SAM" id="Phobius"/>
    </source>
</evidence>
<reference evidence="4" key="2">
    <citation type="submission" date="2015-08" db="UniProtKB">
        <authorList>
            <consortium name="WormBaseParasite"/>
        </authorList>
    </citation>
    <scope>IDENTIFICATION</scope>
</reference>
<proteinExistence type="inferred from homology"/>
<accession>A0A0K0EVC6</accession>
<dbReference type="PANTHER" id="PTHR13456:SF0">
    <property type="entry name" value="UPF0729 PROTEIN C18ORF32"/>
    <property type="match status" value="1"/>
</dbReference>
<name>A0A0K0EVC6_STRVS</name>
<dbReference type="Pfam" id="PF14975">
    <property type="entry name" value="DUF4512"/>
    <property type="match status" value="1"/>
</dbReference>
<reference evidence="3" key="1">
    <citation type="submission" date="2014-07" db="EMBL/GenBank/DDBJ databases">
        <authorList>
            <person name="Martin A.A"/>
            <person name="De Silva N."/>
        </authorList>
    </citation>
    <scope>NUCLEOTIDE SEQUENCE</scope>
</reference>